<name>A0A1S2N329_9BURK</name>
<dbReference type="PROSITE" id="PS51779">
    <property type="entry name" value="POTRA"/>
    <property type="match status" value="1"/>
</dbReference>
<dbReference type="Proteomes" id="UP000180246">
    <property type="component" value="Unassembled WGS sequence"/>
</dbReference>
<dbReference type="InterPro" id="IPR034746">
    <property type="entry name" value="POTRA"/>
</dbReference>
<proteinExistence type="predicted"/>
<keyword evidence="5" id="KW-0472">Membrane</keyword>
<dbReference type="InterPro" id="IPR000184">
    <property type="entry name" value="Bac_surfAg_D15"/>
</dbReference>
<keyword evidence="2" id="KW-1134">Transmembrane beta strand</keyword>
<dbReference type="RefSeq" id="WP_071360602.1">
    <property type="nucleotide sequence ID" value="NZ_JRYB01000001.1"/>
</dbReference>
<keyword evidence="3" id="KW-0812">Transmembrane</keyword>
<protein>
    <submittedName>
        <fullName evidence="8">Surface antigen variable number repeat family protein</fullName>
    </submittedName>
</protein>
<dbReference type="PANTHER" id="PTHR12815">
    <property type="entry name" value="SORTING AND ASSEMBLY MACHINERY SAMM50 PROTEIN FAMILY MEMBER"/>
    <property type="match status" value="1"/>
</dbReference>
<accession>A0A1S2N329</accession>
<dbReference type="AlphaFoldDB" id="A0A1S2N329"/>
<dbReference type="InterPro" id="IPR039910">
    <property type="entry name" value="D15-like"/>
</dbReference>
<gene>
    <name evidence="8" type="ORF">LO55_905</name>
</gene>
<organism evidence="8 9">
    <name type="scientific">Massilia timonae</name>
    <dbReference type="NCBI Taxonomy" id="47229"/>
    <lineage>
        <taxon>Bacteria</taxon>
        <taxon>Pseudomonadati</taxon>
        <taxon>Pseudomonadota</taxon>
        <taxon>Betaproteobacteria</taxon>
        <taxon>Burkholderiales</taxon>
        <taxon>Oxalobacteraceae</taxon>
        <taxon>Telluria group</taxon>
        <taxon>Massilia</taxon>
    </lineage>
</organism>
<evidence type="ECO:0000259" key="7">
    <source>
        <dbReference type="PROSITE" id="PS51779"/>
    </source>
</evidence>
<dbReference type="Pfam" id="PF07244">
    <property type="entry name" value="POTRA"/>
    <property type="match status" value="1"/>
</dbReference>
<evidence type="ECO:0000256" key="3">
    <source>
        <dbReference type="ARBA" id="ARBA00022692"/>
    </source>
</evidence>
<dbReference type="Gene3D" id="2.40.160.50">
    <property type="entry name" value="membrane protein fhac: a member of the omp85/tpsb transporter family"/>
    <property type="match status" value="1"/>
</dbReference>
<evidence type="ECO:0000256" key="2">
    <source>
        <dbReference type="ARBA" id="ARBA00022452"/>
    </source>
</evidence>
<comment type="subcellular location">
    <subcellularLocation>
        <location evidence="1">Membrane</location>
    </subcellularLocation>
</comment>
<comment type="caution">
    <text evidence="8">The sequence shown here is derived from an EMBL/GenBank/DDBJ whole genome shotgun (WGS) entry which is preliminary data.</text>
</comment>
<evidence type="ECO:0000256" key="4">
    <source>
        <dbReference type="ARBA" id="ARBA00022729"/>
    </source>
</evidence>
<evidence type="ECO:0000256" key="1">
    <source>
        <dbReference type="ARBA" id="ARBA00004370"/>
    </source>
</evidence>
<dbReference type="InterPro" id="IPR010827">
    <property type="entry name" value="BamA/TamA_POTRA"/>
</dbReference>
<evidence type="ECO:0000256" key="6">
    <source>
        <dbReference type="ARBA" id="ARBA00023237"/>
    </source>
</evidence>
<feature type="domain" description="POTRA" evidence="7">
    <location>
        <begin position="220"/>
        <end position="291"/>
    </location>
</feature>
<dbReference type="Gene3D" id="3.10.20.310">
    <property type="entry name" value="membrane protein fhac"/>
    <property type="match status" value="2"/>
</dbReference>
<keyword evidence="6" id="KW-0998">Cell outer membrane</keyword>
<sequence>MLSPRSIPRPRPLSQLVRHALVGLGALFFATAVYAQATPENAQAVDYTVRIDAPRALEELLEDNLDLMRWRGNARVDLEQLQRLVKEAPEQARTLIATEGYYSPKVSAGLDTSGARPVARVIVDPGQPVLVGDLDLVLQGFVPFEEGGAPFDANALRNRWTLPVGSQFRQADWESAKSGLLRDVAQTRFPRARLVETSATVDPDSRRALLRVVIDSGPEMRFGELRIRGLKRYPREVITNLNKINPGDEYSEAALQALQSRVQDTGYFSSVEVSTDMRAVLNAEIADIREDADDDANPATPERSTGPTTLPVVVRVTENKQKNVEAGLGFSTDTGARASLGYDDLNVFGKRFKSDLIYEQKRQTAKGEFFWPTSSKGHNDSVSAGVEREDVRGEITTLASVAARRTWGSPLLERSLTLEVLTEKREVEGLEPTRAKSLPLTYSITRRKLDSLIQPTNGYVWNAQFGGAVLPILTDEKFLRLYLRGIYYKPVGAAGSLILRGETGAVASKEKLGVPSTFLFRAGGDQSVRGYGYQELGVQENGATVGGRYLATASAEYQYWFKPPWGVAVFYDVGNAADKFGDLNPKSGYGVGARWRSPVGPINVDLAYGHAVRKARLHFSLGFTF</sequence>
<dbReference type="GO" id="GO:0019867">
    <property type="term" value="C:outer membrane"/>
    <property type="evidence" value="ECO:0007669"/>
    <property type="project" value="InterPro"/>
</dbReference>
<dbReference type="EMBL" id="JRYB01000001">
    <property type="protein sequence ID" value="OIJ39496.1"/>
    <property type="molecule type" value="Genomic_DNA"/>
</dbReference>
<keyword evidence="4" id="KW-0732">Signal</keyword>
<evidence type="ECO:0000313" key="8">
    <source>
        <dbReference type="EMBL" id="OIJ39496.1"/>
    </source>
</evidence>
<dbReference type="Pfam" id="PF01103">
    <property type="entry name" value="Omp85"/>
    <property type="match status" value="1"/>
</dbReference>
<reference evidence="8 9" key="1">
    <citation type="submission" date="2014-10" db="EMBL/GenBank/DDBJ databases">
        <authorList>
            <person name="Seo M.-J."/>
            <person name="Seok Y.J."/>
            <person name="Cha I.-T."/>
        </authorList>
    </citation>
    <scope>NUCLEOTIDE SEQUENCE [LARGE SCALE GENOMIC DNA]</scope>
    <source>
        <strain evidence="8 9">NEU</strain>
    </source>
</reference>
<evidence type="ECO:0000313" key="9">
    <source>
        <dbReference type="Proteomes" id="UP000180246"/>
    </source>
</evidence>
<evidence type="ECO:0000256" key="5">
    <source>
        <dbReference type="ARBA" id="ARBA00023136"/>
    </source>
</evidence>
<dbReference type="PANTHER" id="PTHR12815:SF47">
    <property type="entry name" value="TRANSLOCATION AND ASSEMBLY MODULE SUBUNIT TAMA"/>
    <property type="match status" value="1"/>
</dbReference>